<accession>A0A382UNL7</accession>
<evidence type="ECO:0008006" key="2">
    <source>
        <dbReference type="Google" id="ProtNLM"/>
    </source>
</evidence>
<protein>
    <recommendedName>
        <fullName evidence="2">MORN repeat protein</fullName>
    </recommendedName>
</protein>
<name>A0A382UNL7_9ZZZZ</name>
<dbReference type="SUPFAM" id="SSF82185">
    <property type="entry name" value="Histone H3 K4-specific methyltransferase SET7/9 N-terminal domain"/>
    <property type="match status" value="1"/>
</dbReference>
<proteinExistence type="predicted"/>
<organism evidence="1">
    <name type="scientific">marine metagenome</name>
    <dbReference type="NCBI Taxonomy" id="408172"/>
    <lineage>
        <taxon>unclassified sequences</taxon>
        <taxon>metagenomes</taxon>
        <taxon>ecological metagenomes</taxon>
    </lineage>
</organism>
<dbReference type="EMBL" id="UINC01145506">
    <property type="protein sequence ID" value="SVD35677.1"/>
    <property type="molecule type" value="Genomic_DNA"/>
</dbReference>
<evidence type="ECO:0000313" key="1">
    <source>
        <dbReference type="EMBL" id="SVD35677.1"/>
    </source>
</evidence>
<dbReference type="Gene3D" id="2.20.110.10">
    <property type="entry name" value="Histone H3 K4-specific methyltransferase SET7/9 N-terminal domain"/>
    <property type="match status" value="1"/>
</dbReference>
<sequence>MKKTLLIIASLLFITSTVSPQSKVNVNSLKKYGGKAFKVDDDKPYTGKVFGLDKSTGKKSLQGQYKNGLKNGKWTEWHSNGQ</sequence>
<gene>
    <name evidence="1" type="ORF">METZ01_LOCUS388531</name>
</gene>
<reference evidence="1" key="1">
    <citation type="submission" date="2018-05" db="EMBL/GenBank/DDBJ databases">
        <authorList>
            <person name="Lanie J.A."/>
            <person name="Ng W.-L."/>
            <person name="Kazmierczak K.M."/>
            <person name="Andrzejewski T.M."/>
            <person name="Davidsen T.M."/>
            <person name="Wayne K.J."/>
            <person name="Tettelin H."/>
            <person name="Glass J.I."/>
            <person name="Rusch D."/>
            <person name="Podicherti R."/>
            <person name="Tsui H.-C.T."/>
            <person name="Winkler M.E."/>
        </authorList>
    </citation>
    <scope>NUCLEOTIDE SEQUENCE</scope>
</reference>
<feature type="non-terminal residue" evidence="1">
    <location>
        <position position="82"/>
    </location>
</feature>
<dbReference type="AlphaFoldDB" id="A0A382UNL7"/>